<evidence type="ECO:0000313" key="2">
    <source>
        <dbReference type="Proteomes" id="UP001212997"/>
    </source>
</evidence>
<dbReference type="Proteomes" id="UP001212997">
    <property type="component" value="Unassembled WGS sequence"/>
</dbReference>
<sequence length="139" mass="15150">MVAFQHLRALANQLENIGEELAGDERARRRSTMRDLLNPNFSQFSDRVTHAAKTGKLNAEPLIRHLDDAFRAAAGVETVLKMIEANDVLGTDDQEDAPLSGYQTGALTGLAIFAMQALASDISSVAQWAEKHGVMEGRD</sequence>
<name>A0AAD5UQQ7_9APHY</name>
<comment type="caution">
    <text evidence="1">The sequence shown here is derived from an EMBL/GenBank/DDBJ whole genome shotgun (WGS) entry which is preliminary data.</text>
</comment>
<gene>
    <name evidence="1" type="ORF">NLI96_g13350</name>
</gene>
<evidence type="ECO:0000313" key="1">
    <source>
        <dbReference type="EMBL" id="KAJ3472432.1"/>
    </source>
</evidence>
<protein>
    <submittedName>
        <fullName evidence="1">Uncharacterized protein</fullName>
    </submittedName>
</protein>
<keyword evidence="2" id="KW-1185">Reference proteome</keyword>
<dbReference type="EMBL" id="JANAWD010002035">
    <property type="protein sequence ID" value="KAJ3472432.1"/>
    <property type="molecule type" value="Genomic_DNA"/>
</dbReference>
<accession>A0AAD5UQQ7</accession>
<dbReference type="AlphaFoldDB" id="A0AAD5UQQ7"/>
<reference evidence="1" key="1">
    <citation type="submission" date="2022-07" db="EMBL/GenBank/DDBJ databases">
        <title>Genome Sequence of Physisporinus lineatus.</title>
        <authorList>
            <person name="Buettner E."/>
        </authorList>
    </citation>
    <scope>NUCLEOTIDE SEQUENCE</scope>
    <source>
        <strain evidence="1">VT162</strain>
    </source>
</reference>
<proteinExistence type="predicted"/>
<organism evidence="1 2">
    <name type="scientific">Meripilus lineatus</name>
    <dbReference type="NCBI Taxonomy" id="2056292"/>
    <lineage>
        <taxon>Eukaryota</taxon>
        <taxon>Fungi</taxon>
        <taxon>Dikarya</taxon>
        <taxon>Basidiomycota</taxon>
        <taxon>Agaricomycotina</taxon>
        <taxon>Agaricomycetes</taxon>
        <taxon>Polyporales</taxon>
        <taxon>Meripilaceae</taxon>
        <taxon>Meripilus</taxon>
    </lineage>
</organism>